<gene>
    <name evidence="5" type="primary">TPHA0O01260</name>
    <name evidence="5" type="ordered locus">TPHA_0O01260</name>
</gene>
<dbReference type="HOGENOM" id="CLU_020939_0_0_1"/>
<feature type="domain" description="RRM" evidence="4">
    <location>
        <begin position="175"/>
        <end position="254"/>
    </location>
</feature>
<dbReference type="AlphaFoldDB" id="G8C1R7"/>
<accession>G8C1R7</accession>
<evidence type="ECO:0000259" key="4">
    <source>
        <dbReference type="PROSITE" id="PS50102"/>
    </source>
</evidence>
<dbReference type="EMBL" id="HE612870">
    <property type="protein sequence ID" value="CCE66095.1"/>
    <property type="molecule type" value="Genomic_DNA"/>
</dbReference>
<dbReference type="SMART" id="SM00360">
    <property type="entry name" value="RRM"/>
    <property type="match status" value="4"/>
</dbReference>
<evidence type="ECO:0000313" key="6">
    <source>
        <dbReference type="Proteomes" id="UP000005666"/>
    </source>
</evidence>
<reference evidence="5 6" key="1">
    <citation type="journal article" date="2011" name="Proc. Natl. Acad. Sci. U.S.A.">
        <title>Evolutionary erosion of yeast sex chromosomes by mating-type switching accidents.</title>
        <authorList>
            <person name="Gordon J.L."/>
            <person name="Armisen D."/>
            <person name="Proux-Wera E."/>
            <person name="Oheigeartaigh S.S."/>
            <person name="Byrne K.P."/>
            <person name="Wolfe K.H."/>
        </authorList>
    </citation>
    <scope>NUCLEOTIDE SEQUENCE [LARGE SCALE GENOMIC DNA]</scope>
    <source>
        <strain evidence="6">ATCC 24235 / CBS 4417 / NBRC 1672 / NRRL Y-8282 / UCD 70-5</strain>
    </source>
</reference>
<evidence type="ECO:0000313" key="5">
    <source>
        <dbReference type="EMBL" id="CCE66095.1"/>
    </source>
</evidence>
<dbReference type="GO" id="GO:0003723">
    <property type="term" value="F:RNA binding"/>
    <property type="evidence" value="ECO:0007669"/>
    <property type="project" value="UniProtKB-UniRule"/>
</dbReference>
<dbReference type="GeneID" id="11530697"/>
<evidence type="ECO:0000256" key="2">
    <source>
        <dbReference type="ARBA" id="ARBA00022884"/>
    </source>
</evidence>
<evidence type="ECO:0000256" key="1">
    <source>
        <dbReference type="ARBA" id="ARBA00022737"/>
    </source>
</evidence>
<dbReference type="InterPro" id="IPR012677">
    <property type="entry name" value="Nucleotide-bd_a/b_plait_sf"/>
</dbReference>
<feature type="domain" description="RRM" evidence="4">
    <location>
        <begin position="86"/>
        <end position="165"/>
    </location>
</feature>
<protein>
    <recommendedName>
        <fullName evidence="4">RRM domain-containing protein</fullName>
    </recommendedName>
</protein>
<dbReference type="Pfam" id="PF00076">
    <property type="entry name" value="RRM_1"/>
    <property type="match status" value="3"/>
</dbReference>
<dbReference type="eggNOG" id="KOG0123">
    <property type="taxonomic scope" value="Eukaryota"/>
</dbReference>
<dbReference type="InterPro" id="IPR000504">
    <property type="entry name" value="RRM_dom"/>
</dbReference>
<dbReference type="PANTHER" id="PTHR24012">
    <property type="entry name" value="RNA BINDING PROTEIN"/>
    <property type="match status" value="1"/>
</dbReference>
<feature type="domain" description="RRM" evidence="4">
    <location>
        <begin position="358"/>
        <end position="434"/>
    </location>
</feature>
<dbReference type="STRING" id="1071381.G8C1R7"/>
<keyword evidence="1" id="KW-0677">Repeat</keyword>
<dbReference type="KEGG" id="tpf:TPHA_0O01260"/>
<dbReference type="Gene3D" id="3.30.70.330">
    <property type="match status" value="3"/>
</dbReference>
<keyword evidence="6" id="KW-1185">Reference proteome</keyword>
<keyword evidence="2 3" id="KW-0694">RNA-binding</keyword>
<dbReference type="InterPro" id="IPR035979">
    <property type="entry name" value="RBD_domain_sf"/>
</dbReference>
<evidence type="ECO:0000256" key="3">
    <source>
        <dbReference type="PROSITE-ProRule" id="PRU00176"/>
    </source>
</evidence>
<dbReference type="PROSITE" id="PS50102">
    <property type="entry name" value="RRM"/>
    <property type="match status" value="3"/>
</dbReference>
<proteinExistence type="predicted"/>
<dbReference type="RefSeq" id="XP_003688529.1">
    <property type="nucleotide sequence ID" value="XM_003688481.1"/>
</dbReference>
<dbReference type="SUPFAM" id="SSF54928">
    <property type="entry name" value="RNA-binding domain, RBD"/>
    <property type="match status" value="4"/>
</dbReference>
<name>G8C1R7_TETPH</name>
<dbReference type="OrthoDB" id="1749473at2759"/>
<dbReference type="Proteomes" id="UP000005666">
    <property type="component" value="Chromosome 15"/>
</dbReference>
<sequence length="692" mass="80567">MVELTDNGRQVLNLISSNIERKPQCQQLSKLVTKNNVFSKSRTNQMNENDELAVDMISSSSVSNGIIQKSDMFTKPKKKNITKKKVSLFVGNLPEHVTEEMLKEKFNDYKSIISIKVCRDSVSKRSLGYCYFNFEDSASAEDFTERYNYKVLFDNKEIKIMPSLRNSFFRKNVGTNVFFCNLPLNDGLKNEEDAEREVKLTTRIFYETFRKYGKILSCKLDYRKNIGFVYYEDDVSAKKAIKSFNNKIYFGKKILCGLHFDKNVRSNPDFEKKKQQLDSDIFIREELLTDEDAKDKSIVDQISSKSNDDVEDNDNIGYSITQKNKIEDDVSIAATVNGDSERRNDANNENKLKKVFPNSVFIKNLPIDTTDEEILNHFSSIGPLKSVFSSKVNKFDSVWSIVTYKKIADACFSITHFNKTLFKDRIIQLAKAHSKDIKAGPAVKDYGIHTGPENYNTVVFVNNISSQCDELFLTKLLNESNKTFEEVRFLKAKNDKDSFRMSCTINCHTQAEATRIQEFLNKKVIFGNVVHANIRSKFVNNSYTPQFYQYSRRSHYPSNDIPKKYFHYANPYYYQQYYHKNYYNNMLPYYYNHFYFKNIAIQNMNNNWVDIEQNEILNDLKDAVKFYCRKINENSNLKDSDISCISEYIFNVFGRSDVNKLKETIMINPNGDDNEMLLEKILEASKCLGYDI</sequence>
<organism evidence="5 6">
    <name type="scientific">Tetrapisispora phaffii (strain ATCC 24235 / CBS 4417 / NBRC 1672 / NRRL Y-8282 / UCD 70-5)</name>
    <name type="common">Yeast</name>
    <name type="synonym">Fabospora phaffii</name>
    <dbReference type="NCBI Taxonomy" id="1071381"/>
    <lineage>
        <taxon>Eukaryota</taxon>
        <taxon>Fungi</taxon>
        <taxon>Dikarya</taxon>
        <taxon>Ascomycota</taxon>
        <taxon>Saccharomycotina</taxon>
        <taxon>Saccharomycetes</taxon>
        <taxon>Saccharomycetales</taxon>
        <taxon>Saccharomycetaceae</taxon>
        <taxon>Tetrapisispora</taxon>
    </lineage>
</organism>